<dbReference type="HAMAP" id="MF_00451">
    <property type="entry name" value="NDP_kinase"/>
    <property type="match status" value="1"/>
</dbReference>
<dbReference type="Pfam" id="PF00334">
    <property type="entry name" value="NDK"/>
    <property type="match status" value="1"/>
</dbReference>
<feature type="binding site" evidence="7">
    <location>
        <position position="106"/>
    </location>
    <ligand>
        <name>ATP</name>
        <dbReference type="ChEBI" id="CHEBI:30616"/>
    </ligand>
</feature>
<evidence type="ECO:0000256" key="9">
    <source>
        <dbReference type="RuleBase" id="RU004013"/>
    </source>
</evidence>
<keyword evidence="5 9" id="KW-0418">Kinase</keyword>
<dbReference type="AlphaFoldDB" id="A0A6T6L8M2"/>
<sequence length="198" mass="21944">MAFVSGVSVNRTRTNGRFFCLSRTTFMGSGLPRVRVQTARNVAGQTTMQMERTFIAIKPDGTNRGLIGEIITRFEKKGYKLVAMKAIKPSKELAETHYDALKEKPFFGPLVEFICSGLVIAMVWEGTGVVKTGRQMIGATNPLESAPGTIRGDLGIDVGRNVIHGSDAVETADREIGIWFKPEELVDWDQTAKEWIYE</sequence>
<proteinExistence type="inferred from homology"/>
<dbReference type="Gene3D" id="3.30.70.141">
    <property type="entry name" value="Nucleoside diphosphate kinase-like domain"/>
    <property type="match status" value="1"/>
</dbReference>
<reference evidence="11" key="1">
    <citation type="submission" date="2021-01" db="EMBL/GenBank/DDBJ databases">
        <authorList>
            <person name="Corre E."/>
            <person name="Pelletier E."/>
            <person name="Niang G."/>
            <person name="Scheremetjew M."/>
            <person name="Finn R."/>
            <person name="Kale V."/>
            <person name="Holt S."/>
            <person name="Cochrane G."/>
            <person name="Meng A."/>
            <person name="Brown T."/>
            <person name="Cohen L."/>
        </authorList>
    </citation>
    <scope>NUCLEOTIDE SEQUENCE</scope>
    <source>
        <strain evidence="11">UTEX LB 2760</strain>
    </source>
</reference>
<dbReference type="PRINTS" id="PR01243">
    <property type="entry name" value="NUCDPKINASE"/>
</dbReference>
<keyword evidence="6 9" id="KW-0067">ATP-binding</keyword>
<evidence type="ECO:0000313" key="11">
    <source>
        <dbReference type="EMBL" id="CAD8393793.1"/>
    </source>
</evidence>
<keyword evidence="4 9" id="KW-0547">Nucleotide-binding</keyword>
<dbReference type="EC" id="2.7.4.6" evidence="9"/>
<evidence type="ECO:0000256" key="2">
    <source>
        <dbReference type="ARBA" id="ARBA00008142"/>
    </source>
</evidence>
<dbReference type="EMBL" id="HBEK01006920">
    <property type="protein sequence ID" value="CAD8393793.1"/>
    <property type="molecule type" value="Transcribed_RNA"/>
</dbReference>
<comment type="similarity">
    <text evidence="2 7 8">Belongs to the NDK family.</text>
</comment>
<feature type="domain" description="Nucleoside diphosphate kinase-like" evidence="10">
    <location>
        <begin position="50"/>
        <end position="187"/>
    </location>
</feature>
<evidence type="ECO:0000256" key="4">
    <source>
        <dbReference type="ARBA" id="ARBA00022741"/>
    </source>
</evidence>
<dbReference type="InterPro" id="IPR023005">
    <property type="entry name" value="Nucleoside_diP_kinase_AS"/>
</dbReference>
<dbReference type="InterPro" id="IPR036850">
    <property type="entry name" value="NDK-like_dom_sf"/>
</dbReference>
<feature type="active site" description="Pros-phosphohistidine intermediate" evidence="7">
    <location>
        <position position="164"/>
    </location>
</feature>
<evidence type="ECO:0000256" key="3">
    <source>
        <dbReference type="ARBA" id="ARBA00022679"/>
    </source>
</evidence>
<dbReference type="SMART" id="SM00562">
    <property type="entry name" value="NDK"/>
    <property type="match status" value="1"/>
</dbReference>
<dbReference type="EMBL" id="HBEK01006921">
    <property type="protein sequence ID" value="CAD8393794.1"/>
    <property type="molecule type" value="Transcribed_RNA"/>
</dbReference>
<dbReference type="InterPro" id="IPR001564">
    <property type="entry name" value="Nucleoside_diP_kinase"/>
</dbReference>
<accession>A0A6T6L8M2</accession>
<dbReference type="PROSITE" id="PS51374">
    <property type="entry name" value="NDPK_LIKE"/>
    <property type="match status" value="1"/>
</dbReference>
<gene>
    <name evidence="11" type="ORF">RMAR0315_LOCUS3778</name>
    <name evidence="12" type="ORF">RMAR0315_LOCUS3779</name>
</gene>
<evidence type="ECO:0000256" key="1">
    <source>
        <dbReference type="ARBA" id="ARBA00001946"/>
    </source>
</evidence>
<feature type="binding site" evidence="7">
    <location>
        <position position="134"/>
    </location>
    <ligand>
        <name>ATP</name>
        <dbReference type="ChEBI" id="CHEBI:30616"/>
    </ligand>
</feature>
<dbReference type="NCBIfam" id="NF001908">
    <property type="entry name" value="PRK00668.1"/>
    <property type="match status" value="1"/>
</dbReference>
<evidence type="ECO:0000313" key="12">
    <source>
        <dbReference type="EMBL" id="CAD8393794.1"/>
    </source>
</evidence>
<dbReference type="GO" id="GO:0006183">
    <property type="term" value="P:GTP biosynthetic process"/>
    <property type="evidence" value="ECO:0007669"/>
    <property type="project" value="InterPro"/>
</dbReference>
<dbReference type="CDD" id="cd04413">
    <property type="entry name" value="NDPk_I"/>
    <property type="match status" value="1"/>
</dbReference>
<evidence type="ECO:0000256" key="6">
    <source>
        <dbReference type="ARBA" id="ARBA00022840"/>
    </source>
</evidence>
<dbReference type="InterPro" id="IPR034907">
    <property type="entry name" value="NDK-like_dom"/>
</dbReference>
<dbReference type="GO" id="GO:0005524">
    <property type="term" value="F:ATP binding"/>
    <property type="evidence" value="ECO:0007669"/>
    <property type="project" value="UniProtKB-KW"/>
</dbReference>
<evidence type="ECO:0000256" key="5">
    <source>
        <dbReference type="ARBA" id="ARBA00022777"/>
    </source>
</evidence>
<dbReference type="GO" id="GO:0006228">
    <property type="term" value="P:UTP biosynthetic process"/>
    <property type="evidence" value="ECO:0007669"/>
    <property type="project" value="InterPro"/>
</dbReference>
<dbReference type="PANTHER" id="PTHR11349">
    <property type="entry name" value="NUCLEOSIDE DIPHOSPHATE KINASE"/>
    <property type="match status" value="1"/>
</dbReference>
<comment type="catalytic activity">
    <reaction evidence="9">
        <text>a 2'-deoxyribonucleoside 5'-diphosphate + ATP = a 2'-deoxyribonucleoside 5'-triphosphate + ADP</text>
        <dbReference type="Rhea" id="RHEA:44640"/>
        <dbReference type="ChEBI" id="CHEBI:30616"/>
        <dbReference type="ChEBI" id="CHEBI:61560"/>
        <dbReference type="ChEBI" id="CHEBI:73316"/>
        <dbReference type="ChEBI" id="CHEBI:456216"/>
        <dbReference type="EC" id="2.7.4.6"/>
    </reaction>
</comment>
<evidence type="ECO:0000256" key="8">
    <source>
        <dbReference type="RuleBase" id="RU004011"/>
    </source>
</evidence>
<keyword evidence="3 9" id="KW-0808">Transferase</keyword>
<dbReference type="SUPFAM" id="SSF54919">
    <property type="entry name" value="Nucleoside diphosphate kinase, NDK"/>
    <property type="match status" value="1"/>
</dbReference>
<name>A0A6T6L8M2_9RHOD</name>
<comment type="cofactor">
    <cofactor evidence="1">
        <name>Mg(2+)</name>
        <dbReference type="ChEBI" id="CHEBI:18420"/>
    </cofactor>
</comment>
<organism evidence="11">
    <name type="scientific">Rhodosorus marinus</name>
    <dbReference type="NCBI Taxonomy" id="101924"/>
    <lineage>
        <taxon>Eukaryota</taxon>
        <taxon>Rhodophyta</taxon>
        <taxon>Stylonematophyceae</taxon>
        <taxon>Stylonematales</taxon>
        <taxon>Stylonemataceae</taxon>
        <taxon>Rhodosorus</taxon>
    </lineage>
</organism>
<feature type="binding site" evidence="7">
    <location>
        <position position="151"/>
    </location>
    <ligand>
        <name>ATP</name>
        <dbReference type="ChEBI" id="CHEBI:30616"/>
    </ligand>
</feature>
<feature type="binding site" evidence="7">
    <location>
        <position position="58"/>
    </location>
    <ligand>
        <name>ATP</name>
        <dbReference type="ChEBI" id="CHEBI:30616"/>
    </ligand>
</feature>
<feature type="binding site" evidence="7">
    <location>
        <position position="161"/>
    </location>
    <ligand>
        <name>ATP</name>
        <dbReference type="ChEBI" id="CHEBI:30616"/>
    </ligand>
</feature>
<dbReference type="FunFam" id="3.30.70.141:FF:000002">
    <property type="entry name" value="Nucleoside diphosphate kinase"/>
    <property type="match status" value="1"/>
</dbReference>
<feature type="binding site" evidence="7">
    <location>
        <position position="140"/>
    </location>
    <ligand>
        <name>ATP</name>
        <dbReference type="ChEBI" id="CHEBI:30616"/>
    </ligand>
</feature>
<protein>
    <recommendedName>
        <fullName evidence="9">Nucleoside diphosphate kinase</fullName>
        <ecNumber evidence="9">2.7.4.6</ecNumber>
    </recommendedName>
</protein>
<evidence type="ECO:0000259" key="10">
    <source>
        <dbReference type="SMART" id="SM00562"/>
    </source>
</evidence>
<dbReference type="GO" id="GO:0004550">
    <property type="term" value="F:nucleoside diphosphate kinase activity"/>
    <property type="evidence" value="ECO:0007669"/>
    <property type="project" value="UniProtKB-EC"/>
</dbReference>
<dbReference type="PROSITE" id="PS00469">
    <property type="entry name" value="NDPK"/>
    <property type="match status" value="1"/>
</dbReference>
<evidence type="ECO:0000256" key="7">
    <source>
        <dbReference type="PROSITE-ProRule" id="PRU00706"/>
    </source>
</evidence>
<dbReference type="GO" id="GO:0006241">
    <property type="term" value="P:CTP biosynthetic process"/>
    <property type="evidence" value="ECO:0007669"/>
    <property type="project" value="InterPro"/>
</dbReference>